<dbReference type="GO" id="GO:0005886">
    <property type="term" value="C:plasma membrane"/>
    <property type="evidence" value="ECO:0007669"/>
    <property type="project" value="UniProtKB-SubCell"/>
</dbReference>
<evidence type="ECO:0000256" key="7">
    <source>
        <dbReference type="ARBA" id="ARBA00022519"/>
    </source>
</evidence>
<keyword evidence="11" id="KW-0067">ATP-binding</keyword>
<dbReference type="InterPro" id="IPR006415">
    <property type="entry name" value="P-type_ATPase_IIIB"/>
</dbReference>
<dbReference type="Pfam" id="PF00702">
    <property type="entry name" value="Hydrolase"/>
    <property type="match status" value="1"/>
</dbReference>
<dbReference type="InterPro" id="IPR036412">
    <property type="entry name" value="HAD-like_sf"/>
</dbReference>
<dbReference type="PANTHER" id="PTHR42861">
    <property type="entry name" value="CALCIUM-TRANSPORTING ATPASE"/>
    <property type="match status" value="1"/>
</dbReference>
<dbReference type="InterPro" id="IPR059000">
    <property type="entry name" value="ATPase_P-type_domA"/>
</dbReference>
<dbReference type="NCBIfam" id="TIGR01494">
    <property type="entry name" value="ATPase_P-type"/>
    <property type="match status" value="2"/>
</dbReference>
<dbReference type="RefSeq" id="WP_171896702.1">
    <property type="nucleotide sequence ID" value="NZ_CP053660.1"/>
</dbReference>
<dbReference type="InterPro" id="IPR023298">
    <property type="entry name" value="ATPase_P-typ_TM_dom_sf"/>
</dbReference>
<dbReference type="EMBL" id="WLCI01000005">
    <property type="protein sequence ID" value="MTB94379.1"/>
    <property type="molecule type" value="Genomic_DNA"/>
</dbReference>
<dbReference type="GO" id="GO:0015444">
    <property type="term" value="F:P-type magnesium transporter activity"/>
    <property type="evidence" value="ECO:0007669"/>
    <property type="project" value="UniProtKB-EC"/>
</dbReference>
<dbReference type="Pfam" id="PF00690">
    <property type="entry name" value="Cation_ATPase_N"/>
    <property type="match status" value="1"/>
</dbReference>
<dbReference type="SUPFAM" id="SSF81665">
    <property type="entry name" value="Calcium ATPase, transmembrane domain M"/>
    <property type="match status" value="1"/>
</dbReference>
<keyword evidence="12" id="KW-0460">Magnesium</keyword>
<keyword evidence="7" id="KW-0997">Cell inner membrane</keyword>
<comment type="caution">
    <text evidence="20">The sequence shown here is derived from an EMBL/GenBank/DDBJ whole genome shotgun (WGS) entry which is preliminary data.</text>
</comment>
<evidence type="ECO:0000256" key="13">
    <source>
        <dbReference type="ARBA" id="ARBA00022967"/>
    </source>
</evidence>
<evidence type="ECO:0000256" key="14">
    <source>
        <dbReference type="ARBA" id="ARBA00022989"/>
    </source>
</evidence>
<evidence type="ECO:0000313" key="21">
    <source>
        <dbReference type="Proteomes" id="UP000433406"/>
    </source>
</evidence>
<protein>
    <recommendedName>
        <fullName evidence="5">Magnesium-transporting ATPase, P-type 1</fullName>
        <ecNumber evidence="4">7.2.2.14</ecNumber>
    </recommendedName>
    <alternativeName>
        <fullName evidence="16">Mg(2+) transport ATPase, P-type 1</fullName>
    </alternativeName>
</protein>
<dbReference type="NCBIfam" id="TIGR01524">
    <property type="entry name" value="ATPase-IIIB_Mg"/>
    <property type="match status" value="1"/>
</dbReference>
<evidence type="ECO:0000256" key="16">
    <source>
        <dbReference type="ARBA" id="ARBA00029806"/>
    </source>
</evidence>
<evidence type="ECO:0000256" key="8">
    <source>
        <dbReference type="ARBA" id="ARBA00022553"/>
    </source>
</evidence>
<dbReference type="InterPro" id="IPR004014">
    <property type="entry name" value="ATPase_P-typ_cation-transptr_N"/>
</dbReference>
<evidence type="ECO:0000256" key="12">
    <source>
        <dbReference type="ARBA" id="ARBA00022842"/>
    </source>
</evidence>
<dbReference type="Gene3D" id="3.40.50.1000">
    <property type="entry name" value="HAD superfamily/HAD-like"/>
    <property type="match status" value="1"/>
</dbReference>
<comment type="catalytic activity">
    <reaction evidence="17">
        <text>Mg(2+)(out) + ATP + H2O = Mg(2+)(in) + ADP + phosphate + H(+)</text>
        <dbReference type="Rhea" id="RHEA:10260"/>
        <dbReference type="ChEBI" id="CHEBI:15377"/>
        <dbReference type="ChEBI" id="CHEBI:15378"/>
        <dbReference type="ChEBI" id="CHEBI:18420"/>
        <dbReference type="ChEBI" id="CHEBI:30616"/>
        <dbReference type="ChEBI" id="CHEBI:43474"/>
        <dbReference type="ChEBI" id="CHEBI:456216"/>
        <dbReference type="EC" id="7.2.2.14"/>
    </reaction>
</comment>
<dbReference type="Proteomes" id="UP000433406">
    <property type="component" value="Unassembled WGS sequence"/>
</dbReference>
<dbReference type="SMART" id="SM00831">
    <property type="entry name" value="Cation_ATPase_N"/>
    <property type="match status" value="1"/>
</dbReference>
<dbReference type="InterPro" id="IPR006068">
    <property type="entry name" value="ATPase_P-typ_cation-transptr_C"/>
</dbReference>
<dbReference type="InterPro" id="IPR044492">
    <property type="entry name" value="P_typ_ATPase_HD_dom"/>
</dbReference>
<evidence type="ECO:0000256" key="2">
    <source>
        <dbReference type="ARBA" id="ARBA00004429"/>
    </source>
</evidence>
<dbReference type="InterPro" id="IPR018303">
    <property type="entry name" value="ATPase_P-typ_P_site"/>
</dbReference>
<dbReference type="InterPro" id="IPR023299">
    <property type="entry name" value="ATPase_P-typ_cyto_dom_N"/>
</dbReference>
<comment type="subcellular location">
    <subcellularLocation>
        <location evidence="2">Cell inner membrane</location>
        <topology evidence="2">Multi-pass membrane protein</topology>
    </subcellularLocation>
</comment>
<keyword evidence="15" id="KW-0472">Membrane</keyword>
<evidence type="ECO:0000313" key="20">
    <source>
        <dbReference type="EMBL" id="MTB94379.1"/>
    </source>
</evidence>
<dbReference type="InterPro" id="IPR023214">
    <property type="entry name" value="HAD_sf"/>
</dbReference>
<sequence length="903" mass="94956">MAGPGAAASSEVDRGDDDAAYWASPASAVLAGLRTSAAGLSDDEAARRLAASGPNRISDQRSTGIWAELLRQFRQPVILVLLAATGLSLLLGDRIDAVIILAIVVLSGLLGFWQEHRAGVTVARLLDQVQIEIEVRRGGQVTSVAPEQVVPGDVVVLHAGDVVPCDCRVLTADSLQLDESALTGETYPRHKSADPAPADAPLAERSGALFQGSHVVSGRGEAVAVATGRSTELGHMSRALVAAPPSTSFEAGTARFGLMLARVTALLTAMILLINVVLGRPFIDAVLFSLALAVGVTPQMLPTIVAVSLSSGARRMARAQVIVRRLDAIEDLGSMDVLCTDKTGTLTEGTITLLAATGLEGEESAVTADRAAVNAALQTGYTNPLDQAILRSHRPDGAWQAVAEVPFDFERKRLSVLADGPDGRVLITKGAFPTVTAVVTEAVTGEGTRPWEEVRHAYDERFRSLGAQGYRVVAVAERPAPEQTRVGAEDERGMTLLGLLVFEDPPKAGLDATVARLTAQGIRLCMLTGDNRLAALHVAHWFTDGEPRVMTGREVDTLDDPQLAAVAADVDAFAELTPSQKERIVGAVRASGSVVGYLGDGINDAAPLRAADVGISVDTAVDVAKSAASMVLLDKDLGVVVDGVRLGRQTFANTIKYVYTTISANFGNTVSMAAASTFLPFLPLLPRQILLLNFLSDLPSVTIAADRVDPEVVDRPRRWDLDEVRSFMVVFGLLSSAFDLLTFAILIGVFDAGATLFQSGWFIGSTLTELAVLFVLRTRRLAYRSRPGRALLVTSVVVGLVTVVLPFLPHVADALGLTGPPVLLLLTLVAITGGYVVAAEATKRVFYRRLGRPGAASGPAAGDGMRHHHRLARLASEHGHRVAADVADAPAGSAEPGAPAPSG</sequence>
<evidence type="ECO:0000256" key="18">
    <source>
        <dbReference type="ARBA" id="ARBA00049360"/>
    </source>
</evidence>
<proteinExistence type="inferred from homology"/>
<keyword evidence="10" id="KW-0547">Nucleotide-binding</keyword>
<dbReference type="SFLD" id="SFLDS00003">
    <property type="entry name" value="Haloacid_Dehalogenase"/>
    <property type="match status" value="1"/>
</dbReference>
<evidence type="ECO:0000256" key="5">
    <source>
        <dbReference type="ARBA" id="ARBA00013555"/>
    </source>
</evidence>
<keyword evidence="9" id="KW-0812">Transmembrane</keyword>
<dbReference type="SFLD" id="SFLDG00002">
    <property type="entry name" value="C1.7:_P-type_atpase_like"/>
    <property type="match status" value="1"/>
</dbReference>
<keyword evidence="6" id="KW-1003">Cell membrane</keyword>
<keyword evidence="8" id="KW-0597">Phosphoprotein</keyword>
<evidence type="ECO:0000256" key="11">
    <source>
        <dbReference type="ARBA" id="ARBA00022840"/>
    </source>
</evidence>
<evidence type="ECO:0000256" key="17">
    <source>
        <dbReference type="ARBA" id="ARBA00047295"/>
    </source>
</evidence>
<reference evidence="20 21" key="1">
    <citation type="submission" date="2019-10" db="EMBL/GenBank/DDBJ databases">
        <title>Nocardioides novel species isolated from the excrement of Marmot.</title>
        <authorList>
            <person name="Zhang G."/>
        </authorList>
    </citation>
    <scope>NUCLEOTIDE SEQUENCE [LARGE SCALE GENOMIC DNA]</scope>
    <source>
        <strain evidence="21">zg-579</strain>
    </source>
</reference>
<dbReference type="Pfam" id="PF00689">
    <property type="entry name" value="Cation_ATPase_C"/>
    <property type="match status" value="1"/>
</dbReference>
<evidence type="ECO:0000256" key="3">
    <source>
        <dbReference type="ARBA" id="ARBA00008746"/>
    </source>
</evidence>
<dbReference type="Gene3D" id="2.70.150.10">
    <property type="entry name" value="Calcium-transporting ATPase, cytoplasmic transduction domain A"/>
    <property type="match status" value="1"/>
</dbReference>
<keyword evidence="21" id="KW-1185">Reference proteome</keyword>
<feature type="domain" description="Cation-transporting P-type ATPase N-terminal" evidence="19">
    <location>
        <begin position="20"/>
        <end position="93"/>
    </location>
</feature>
<dbReference type="Gene3D" id="1.20.1110.10">
    <property type="entry name" value="Calcium-transporting ATPase, transmembrane domain"/>
    <property type="match status" value="1"/>
</dbReference>
<dbReference type="InterPro" id="IPR001757">
    <property type="entry name" value="P_typ_ATPase"/>
</dbReference>
<gene>
    <name evidence="20" type="primary">mgtA</name>
    <name evidence="20" type="ORF">GGQ22_04720</name>
</gene>
<dbReference type="SUPFAM" id="SSF81653">
    <property type="entry name" value="Calcium ATPase, transduction domain A"/>
    <property type="match status" value="1"/>
</dbReference>
<comment type="catalytic activity">
    <reaction evidence="18">
        <text>ATP + H2O = ADP + phosphate + H(+)</text>
        <dbReference type="Rhea" id="RHEA:13065"/>
        <dbReference type="ChEBI" id="CHEBI:15377"/>
        <dbReference type="ChEBI" id="CHEBI:15378"/>
        <dbReference type="ChEBI" id="CHEBI:30616"/>
        <dbReference type="ChEBI" id="CHEBI:43474"/>
        <dbReference type="ChEBI" id="CHEBI:456216"/>
    </reaction>
</comment>
<dbReference type="InterPro" id="IPR008250">
    <property type="entry name" value="ATPase_P-typ_transduc_dom_A_sf"/>
</dbReference>
<evidence type="ECO:0000256" key="4">
    <source>
        <dbReference type="ARBA" id="ARBA00012786"/>
    </source>
</evidence>
<comment type="similarity">
    <text evidence="3">Belongs to the cation transport ATPase (P-type) (TC 3.A.3) family. Type IIIB subfamily.</text>
</comment>
<dbReference type="PRINTS" id="PR01836">
    <property type="entry name" value="MGATPASE"/>
</dbReference>
<dbReference type="EC" id="7.2.2.14" evidence="4"/>
<evidence type="ECO:0000256" key="15">
    <source>
        <dbReference type="ARBA" id="ARBA00023136"/>
    </source>
</evidence>
<dbReference type="SFLD" id="SFLDF00027">
    <property type="entry name" value="p-type_atpase"/>
    <property type="match status" value="1"/>
</dbReference>
<dbReference type="Pfam" id="PF00122">
    <property type="entry name" value="E1-E2_ATPase"/>
    <property type="match status" value="1"/>
</dbReference>
<keyword evidence="13" id="KW-1278">Translocase</keyword>
<evidence type="ECO:0000256" key="6">
    <source>
        <dbReference type="ARBA" id="ARBA00022475"/>
    </source>
</evidence>
<organism evidence="20 21">
    <name type="scientific">Nocardioides marmotae</name>
    <dbReference type="NCBI Taxonomy" id="2663857"/>
    <lineage>
        <taxon>Bacteria</taxon>
        <taxon>Bacillati</taxon>
        <taxon>Actinomycetota</taxon>
        <taxon>Actinomycetes</taxon>
        <taxon>Propionibacteriales</taxon>
        <taxon>Nocardioidaceae</taxon>
        <taxon>Nocardioides</taxon>
    </lineage>
</organism>
<keyword evidence="14" id="KW-1133">Transmembrane helix</keyword>
<dbReference type="AlphaFoldDB" id="A0A6I3J7Z1"/>
<evidence type="ECO:0000259" key="19">
    <source>
        <dbReference type="SMART" id="SM00831"/>
    </source>
</evidence>
<dbReference type="PROSITE" id="PS00154">
    <property type="entry name" value="ATPASE_E1_E2"/>
    <property type="match status" value="1"/>
</dbReference>
<name>A0A6I3J7Z1_9ACTN</name>
<dbReference type="GO" id="GO:0005524">
    <property type="term" value="F:ATP binding"/>
    <property type="evidence" value="ECO:0007669"/>
    <property type="project" value="UniProtKB-KW"/>
</dbReference>
<evidence type="ECO:0000256" key="9">
    <source>
        <dbReference type="ARBA" id="ARBA00022692"/>
    </source>
</evidence>
<evidence type="ECO:0000256" key="1">
    <source>
        <dbReference type="ARBA" id="ARBA00003954"/>
    </source>
</evidence>
<comment type="function">
    <text evidence="1">Mediates magnesium influx to the cytosol.</text>
</comment>
<accession>A0A6I3J7Z1</accession>
<dbReference type="SUPFAM" id="SSF56784">
    <property type="entry name" value="HAD-like"/>
    <property type="match status" value="1"/>
</dbReference>
<dbReference type="Gene3D" id="3.40.1110.10">
    <property type="entry name" value="Calcium-transporting ATPase, cytoplasmic domain N"/>
    <property type="match status" value="1"/>
</dbReference>
<evidence type="ECO:0000256" key="10">
    <source>
        <dbReference type="ARBA" id="ARBA00022741"/>
    </source>
</evidence>
<dbReference type="GO" id="GO:0016887">
    <property type="term" value="F:ATP hydrolysis activity"/>
    <property type="evidence" value="ECO:0007669"/>
    <property type="project" value="InterPro"/>
</dbReference>